<organism evidence="1 2">
    <name type="scientific">Caenorhabditis japonica</name>
    <dbReference type="NCBI Taxonomy" id="281687"/>
    <lineage>
        <taxon>Eukaryota</taxon>
        <taxon>Metazoa</taxon>
        <taxon>Ecdysozoa</taxon>
        <taxon>Nematoda</taxon>
        <taxon>Chromadorea</taxon>
        <taxon>Rhabditida</taxon>
        <taxon>Rhabditina</taxon>
        <taxon>Rhabditomorpha</taxon>
        <taxon>Rhabditoidea</taxon>
        <taxon>Rhabditidae</taxon>
        <taxon>Peloderinae</taxon>
        <taxon>Caenorhabditis</taxon>
    </lineage>
</organism>
<reference evidence="2" key="1">
    <citation type="submission" date="2010-08" db="EMBL/GenBank/DDBJ databases">
        <authorList>
            <consortium name="Caenorhabditis japonica Sequencing Consortium"/>
            <person name="Wilson R.K."/>
        </authorList>
    </citation>
    <scope>NUCLEOTIDE SEQUENCE [LARGE SCALE GENOMIC DNA]</scope>
    <source>
        <strain evidence="2">DF5081</strain>
    </source>
</reference>
<evidence type="ECO:0000313" key="1">
    <source>
        <dbReference type="EnsemblMetazoa" id="CJA31459.1"/>
    </source>
</evidence>
<sequence length="86" mass="9213">MKDVIADTLGIQNASLFDSINEVSVCGPINLIKTMDLLSNQSTKTLDETMQKLNERAMGNGSTLSFAVIEAFDSSQIKSIASSISN</sequence>
<dbReference type="Proteomes" id="UP000005237">
    <property type="component" value="Unassembled WGS sequence"/>
</dbReference>
<protein>
    <submittedName>
        <fullName evidence="1">Uncharacterized protein</fullName>
    </submittedName>
</protein>
<accession>A0A8R1EB74</accession>
<proteinExistence type="predicted"/>
<dbReference type="AlphaFoldDB" id="A0A8R1EB74"/>
<keyword evidence="2" id="KW-1185">Reference proteome</keyword>
<evidence type="ECO:0000313" key="2">
    <source>
        <dbReference type="Proteomes" id="UP000005237"/>
    </source>
</evidence>
<reference evidence="1" key="2">
    <citation type="submission" date="2022-06" db="UniProtKB">
        <authorList>
            <consortium name="EnsemblMetazoa"/>
        </authorList>
    </citation>
    <scope>IDENTIFICATION</scope>
    <source>
        <strain evidence="1">DF5081</strain>
    </source>
</reference>
<name>A0A8R1EB74_CAEJA</name>
<dbReference type="EnsemblMetazoa" id="CJA31459.1">
    <property type="protein sequence ID" value="CJA31459.1"/>
    <property type="gene ID" value="WBGene00207306"/>
</dbReference>